<feature type="transmembrane region" description="Helical" evidence="1">
    <location>
        <begin position="253"/>
        <end position="270"/>
    </location>
</feature>
<keyword evidence="1" id="KW-0472">Membrane</keyword>
<gene>
    <name evidence="2" type="ORF">MNBD_GAMMA26-1255</name>
</gene>
<name>A0A3B1BJ28_9ZZZZ</name>
<dbReference type="AlphaFoldDB" id="A0A3B1BJ28"/>
<keyword evidence="1" id="KW-1133">Transmembrane helix</keyword>
<feature type="transmembrane region" description="Helical" evidence="1">
    <location>
        <begin position="423"/>
        <end position="439"/>
    </location>
</feature>
<dbReference type="InterPro" id="IPR051533">
    <property type="entry name" value="WaaL-like"/>
</dbReference>
<evidence type="ECO:0000313" key="2">
    <source>
        <dbReference type="EMBL" id="VAX11784.1"/>
    </source>
</evidence>
<organism evidence="2">
    <name type="scientific">hydrothermal vent metagenome</name>
    <dbReference type="NCBI Taxonomy" id="652676"/>
    <lineage>
        <taxon>unclassified sequences</taxon>
        <taxon>metagenomes</taxon>
        <taxon>ecological metagenomes</taxon>
    </lineage>
</organism>
<feature type="transmembrane region" description="Helical" evidence="1">
    <location>
        <begin position="230"/>
        <end position="246"/>
    </location>
</feature>
<accession>A0A3B1BJ28</accession>
<feature type="transmembrane region" description="Helical" evidence="1">
    <location>
        <begin position="207"/>
        <end position="224"/>
    </location>
</feature>
<reference evidence="2" key="1">
    <citation type="submission" date="2018-06" db="EMBL/GenBank/DDBJ databases">
        <authorList>
            <person name="Zhirakovskaya E."/>
        </authorList>
    </citation>
    <scope>NUCLEOTIDE SEQUENCE</scope>
</reference>
<feature type="transmembrane region" description="Helical" evidence="1">
    <location>
        <begin position="88"/>
        <end position="106"/>
    </location>
</feature>
<dbReference type="PANTHER" id="PTHR37422:SF13">
    <property type="entry name" value="LIPOPOLYSACCHARIDE BIOSYNTHESIS PROTEIN PA4999-RELATED"/>
    <property type="match status" value="1"/>
</dbReference>
<feature type="transmembrane region" description="Helical" evidence="1">
    <location>
        <begin position="175"/>
        <end position="195"/>
    </location>
</feature>
<evidence type="ECO:0000256" key="1">
    <source>
        <dbReference type="SAM" id="Phobius"/>
    </source>
</evidence>
<protein>
    <submittedName>
        <fullName evidence="2">Uncharacterized protein</fullName>
    </submittedName>
</protein>
<dbReference type="EMBL" id="UOFX01000091">
    <property type="protein sequence ID" value="VAX11784.1"/>
    <property type="molecule type" value="Genomic_DNA"/>
</dbReference>
<feature type="transmembrane region" description="Helical" evidence="1">
    <location>
        <begin position="33"/>
        <end position="51"/>
    </location>
</feature>
<proteinExistence type="predicted"/>
<feature type="transmembrane region" description="Helical" evidence="1">
    <location>
        <begin position="356"/>
        <end position="378"/>
    </location>
</feature>
<feature type="transmembrane region" description="Helical" evidence="1">
    <location>
        <begin position="63"/>
        <end position="82"/>
    </location>
</feature>
<feature type="transmembrane region" description="Helical" evidence="1">
    <location>
        <begin position="398"/>
        <end position="417"/>
    </location>
</feature>
<keyword evidence="1" id="KW-0812">Transmembrane</keyword>
<dbReference type="PANTHER" id="PTHR37422">
    <property type="entry name" value="TEICHURONIC ACID BIOSYNTHESIS PROTEIN TUAE"/>
    <property type="match status" value="1"/>
</dbReference>
<sequence length="463" mass="51460">MHISLKLLCASVFILTAMPRASLKIGPIPVYVIDILLAMTFYYAMQIRPVYRGKRPFDDFIKIIIFLAVLSELNGMVHFGAILEPAYMLVRTLLAITLFYSAGRIIRSEADLYAVIKAGLLGLVITSMLMIMSSLPFTRGIVTSYIFSIQFLEPATESTLRMYGDTADAMRGKSLVGVSILTGAFLNIMWPLAALICNCHSNKVSKLWRKIALAGCMLAPFGIVMSYSRGAILGLFLVVGGVLFFSSGGSRRGVIIAALTAVIMFSYIGWDSEVFFFERVQVRTIAMIENPYESEYETERLYAYSEPFEHLIENPGFFFVGEGLGADKLASRGQLGVQRLFDSARAATHAVFAKAYYTYGMLASLVYMLLVVSGFLYLKDRIRARPKAYMVSNRYAPALFASMLGMLPWFVFGHAAVSQPRGAMMFFLLFGLLAALKNLDATDGQALTNNKYYAENSRHSSFR</sequence>
<feature type="transmembrane region" description="Helical" evidence="1">
    <location>
        <begin position="118"/>
        <end position="137"/>
    </location>
</feature>